<sequence length="108" mass="13223">MRYRAACLADRERVGPGQSEDMNTLYRFWSFFLRDNFFLRIYREFRRLALEDADAGYRYGLECLFRFYSYGLERRFKWSLYKDFQVLPILLVLNFTEEARKGTHDCKI</sequence>
<keyword evidence="2" id="KW-1185">Reference proteome</keyword>
<evidence type="ECO:0000313" key="1">
    <source>
        <dbReference type="EMBL" id="OON21178.1"/>
    </source>
</evidence>
<dbReference type="SMART" id="SM00684">
    <property type="entry name" value="DM15"/>
    <property type="match status" value="2"/>
</dbReference>
<protein>
    <submittedName>
        <fullName evidence="1">Uncharacterized protein</fullName>
    </submittedName>
</protein>
<dbReference type="Proteomes" id="UP000243686">
    <property type="component" value="Unassembled WGS sequence"/>
</dbReference>
<evidence type="ECO:0000313" key="2">
    <source>
        <dbReference type="Proteomes" id="UP000243686"/>
    </source>
</evidence>
<accession>A0A1S8X3A6</accession>
<gene>
    <name evidence="1" type="ORF">X801_02931</name>
</gene>
<dbReference type="EMBL" id="KV892244">
    <property type="protein sequence ID" value="OON21178.1"/>
    <property type="molecule type" value="Genomic_DNA"/>
</dbReference>
<organism evidence="1 2">
    <name type="scientific">Opisthorchis viverrini</name>
    <name type="common">Southeast Asian liver fluke</name>
    <dbReference type="NCBI Taxonomy" id="6198"/>
    <lineage>
        <taxon>Eukaryota</taxon>
        <taxon>Metazoa</taxon>
        <taxon>Spiralia</taxon>
        <taxon>Lophotrochozoa</taxon>
        <taxon>Platyhelminthes</taxon>
        <taxon>Trematoda</taxon>
        <taxon>Digenea</taxon>
        <taxon>Opisthorchiida</taxon>
        <taxon>Opisthorchiata</taxon>
        <taxon>Opisthorchiidae</taxon>
        <taxon>Opisthorchis</taxon>
    </lineage>
</organism>
<dbReference type="AlphaFoldDB" id="A0A1S8X3A6"/>
<dbReference type="GO" id="GO:0000339">
    <property type="term" value="F:RNA cap binding"/>
    <property type="evidence" value="ECO:0007669"/>
    <property type="project" value="InterPro"/>
</dbReference>
<reference evidence="1 2" key="1">
    <citation type="submission" date="2015-03" db="EMBL/GenBank/DDBJ databases">
        <title>Draft genome of the nematode, Opisthorchis viverrini.</title>
        <authorList>
            <person name="Mitreva M."/>
        </authorList>
    </citation>
    <scope>NUCLEOTIDE SEQUENCE [LARGE SCALE GENOMIC DNA]</scope>
    <source>
        <strain evidence="1">Khon Kaen</strain>
    </source>
</reference>
<dbReference type="Pfam" id="PF21071">
    <property type="entry name" value="LARP1_HEAT"/>
    <property type="match status" value="1"/>
</dbReference>
<dbReference type="InterPro" id="IPR006607">
    <property type="entry name" value="DM15"/>
</dbReference>
<proteinExistence type="predicted"/>
<name>A0A1S8X3A6_OPIVI</name>
<dbReference type="GO" id="GO:0048255">
    <property type="term" value="P:mRNA stabilization"/>
    <property type="evidence" value="ECO:0007669"/>
    <property type="project" value="InterPro"/>
</dbReference>